<reference evidence="2" key="2">
    <citation type="submission" date="2020-08" db="EMBL/GenBank/DDBJ databases">
        <authorList>
            <person name="Chen M."/>
            <person name="Teng W."/>
            <person name="Zhao L."/>
            <person name="Hu C."/>
            <person name="Zhou Y."/>
            <person name="Han B."/>
            <person name="Song L."/>
            <person name="Shu W."/>
        </authorList>
    </citation>
    <scope>NUCLEOTIDE SEQUENCE</scope>
    <source>
        <strain evidence="2">FACHB-1375</strain>
    </source>
</reference>
<dbReference type="SUPFAM" id="SSF141571">
    <property type="entry name" value="Pentapeptide repeat-like"/>
    <property type="match status" value="1"/>
</dbReference>
<evidence type="ECO:0000313" key="3">
    <source>
        <dbReference type="Proteomes" id="UP000641646"/>
    </source>
</evidence>
<dbReference type="Pfam" id="PF00805">
    <property type="entry name" value="Pentapeptide"/>
    <property type="match status" value="2"/>
</dbReference>
<keyword evidence="3" id="KW-1185">Reference proteome</keyword>
<reference evidence="2" key="1">
    <citation type="journal article" date="2015" name="ISME J.">
        <title>Draft Genome Sequence of Streptomyces incarnatus NRRL8089, which Produces the Nucleoside Antibiotic Sinefungin.</title>
        <authorList>
            <person name="Oshima K."/>
            <person name="Hattori M."/>
            <person name="Shimizu H."/>
            <person name="Fukuda K."/>
            <person name="Nemoto M."/>
            <person name="Inagaki K."/>
            <person name="Tamura T."/>
        </authorList>
    </citation>
    <scope>NUCLEOTIDE SEQUENCE</scope>
    <source>
        <strain evidence="2">FACHB-1375</strain>
    </source>
</reference>
<gene>
    <name evidence="2" type="ORF">H6G03_00480</name>
</gene>
<evidence type="ECO:0000256" key="1">
    <source>
        <dbReference type="ARBA" id="ARBA00022737"/>
    </source>
</evidence>
<dbReference type="EMBL" id="JACJPW010000001">
    <property type="protein sequence ID" value="MBD2179601.1"/>
    <property type="molecule type" value="Genomic_DNA"/>
</dbReference>
<name>A0A926ZGB2_9CYAN</name>
<sequence length="407" mass="43960">MQESLSTRLIQTSQNKYPDCLWMQLEAIPVESGASDTSALDLYLTINFDEHWEPLLGGRVKLGLKGGELRLKLEGGEIPLASRDLKDSLELSLTEDRKKYKSSENQSSADTNLVEIGSGLQDNSNVSQIAFRSNNSQVNPAWIFEVKAGESILKGGVTSAKLLTVNAIEKFCRIEATFEVSKQDVYLIDAEGLWRHDISPNQHAVLERKLALFLLESKLKPFLSWAQLCYDCLPVEKGDETTVPQVQAHLQEEIDRVIAAPTKDFLEIAKIAGLDPAIDFAGGNLRGTNLNGVDLSGANLCRANLRGADLSDAELTDVNLSSANLSGADLSGADLGNINLSHADLHLASLALANLSGANLSGANLMEANLSSANLGSANVKQARFGKNAGISEQMKLDLKQRGAIFE</sequence>
<dbReference type="PANTHER" id="PTHR47485:SF1">
    <property type="entry name" value="THYLAKOID LUMENAL 17.4 KDA PROTEIN, CHLOROPLASTIC"/>
    <property type="match status" value="1"/>
</dbReference>
<dbReference type="RefSeq" id="WP_190460948.1">
    <property type="nucleotide sequence ID" value="NZ_JACJPW010000001.1"/>
</dbReference>
<dbReference type="Gene3D" id="2.160.20.80">
    <property type="entry name" value="E3 ubiquitin-protein ligase SopA"/>
    <property type="match status" value="1"/>
</dbReference>
<dbReference type="InterPro" id="IPR001646">
    <property type="entry name" value="5peptide_repeat"/>
</dbReference>
<dbReference type="Proteomes" id="UP000641646">
    <property type="component" value="Unassembled WGS sequence"/>
</dbReference>
<comment type="caution">
    <text evidence="2">The sequence shown here is derived from an EMBL/GenBank/DDBJ whole genome shotgun (WGS) entry which is preliminary data.</text>
</comment>
<proteinExistence type="predicted"/>
<protein>
    <submittedName>
        <fullName evidence="2">Pentapeptide repeat-containing protein</fullName>
    </submittedName>
</protein>
<dbReference type="PANTHER" id="PTHR47485">
    <property type="entry name" value="THYLAKOID LUMENAL 17.4 KDA PROTEIN, CHLOROPLASTIC"/>
    <property type="match status" value="1"/>
</dbReference>
<dbReference type="AlphaFoldDB" id="A0A926ZGB2"/>
<organism evidence="2 3">
    <name type="scientific">Aerosakkonema funiforme FACHB-1375</name>
    <dbReference type="NCBI Taxonomy" id="2949571"/>
    <lineage>
        <taxon>Bacteria</taxon>
        <taxon>Bacillati</taxon>
        <taxon>Cyanobacteriota</taxon>
        <taxon>Cyanophyceae</taxon>
        <taxon>Oscillatoriophycideae</taxon>
        <taxon>Aerosakkonematales</taxon>
        <taxon>Aerosakkonemataceae</taxon>
        <taxon>Aerosakkonema</taxon>
    </lineage>
</organism>
<accession>A0A926ZGB2</accession>
<keyword evidence="1" id="KW-0677">Repeat</keyword>
<evidence type="ECO:0000313" key="2">
    <source>
        <dbReference type="EMBL" id="MBD2179601.1"/>
    </source>
</evidence>